<name>A0A7J5BUE9_9MICO</name>
<keyword evidence="5" id="KW-1185">Reference proteome</keyword>
<dbReference type="Gene3D" id="2.60.60.30">
    <property type="entry name" value="sav2460 like domains"/>
    <property type="match status" value="1"/>
</dbReference>
<feature type="domain" description="TerD" evidence="3">
    <location>
        <begin position="24"/>
        <end position="147"/>
    </location>
</feature>
<organism evidence="4 5">
    <name type="scientific">Pseudoclavibacter chungangensis</name>
    <dbReference type="NCBI Taxonomy" id="587635"/>
    <lineage>
        <taxon>Bacteria</taxon>
        <taxon>Bacillati</taxon>
        <taxon>Actinomycetota</taxon>
        <taxon>Actinomycetes</taxon>
        <taxon>Micrococcales</taxon>
        <taxon>Microbacteriaceae</taxon>
        <taxon>Pseudoclavibacter</taxon>
    </lineage>
</organism>
<dbReference type="Pfam" id="PF02342">
    <property type="entry name" value="TerD"/>
    <property type="match status" value="1"/>
</dbReference>
<evidence type="ECO:0000259" key="3">
    <source>
        <dbReference type="Pfam" id="PF02342"/>
    </source>
</evidence>
<reference evidence="4 5" key="1">
    <citation type="submission" date="2019-09" db="EMBL/GenBank/DDBJ databases">
        <title>Phylogeny of genus Pseudoclavibacter and closely related genus.</title>
        <authorList>
            <person name="Li Y."/>
        </authorList>
    </citation>
    <scope>NUCLEOTIDE SEQUENCE [LARGE SCALE GENOMIC DNA]</scope>
    <source>
        <strain evidence="4 5">DSM 23821</strain>
    </source>
</reference>
<dbReference type="OrthoDB" id="4495998at2"/>
<feature type="compositionally biased region" description="Low complexity" evidence="2">
    <location>
        <begin position="178"/>
        <end position="201"/>
    </location>
</feature>
<proteinExistence type="inferred from homology"/>
<feature type="compositionally biased region" description="Low complexity" evidence="2">
    <location>
        <begin position="210"/>
        <end position="228"/>
    </location>
</feature>
<dbReference type="InterPro" id="IPR003325">
    <property type="entry name" value="TerD"/>
</dbReference>
<feature type="compositionally biased region" description="Pro residues" evidence="2">
    <location>
        <begin position="167"/>
        <end position="177"/>
    </location>
</feature>
<dbReference type="InterPro" id="IPR051324">
    <property type="entry name" value="Stress/Tellurium_Resist"/>
</dbReference>
<evidence type="ECO:0000256" key="2">
    <source>
        <dbReference type="SAM" id="MobiDB-lite"/>
    </source>
</evidence>
<dbReference type="RefSeq" id="WP_158040133.1">
    <property type="nucleotide sequence ID" value="NZ_JACCFV010000001.1"/>
</dbReference>
<comment type="similarity">
    <text evidence="1">Belongs to the CAPAB/TerDEXZ family.</text>
</comment>
<feature type="region of interest" description="Disordered" evidence="2">
    <location>
        <begin position="157"/>
        <end position="256"/>
    </location>
</feature>
<evidence type="ECO:0000313" key="4">
    <source>
        <dbReference type="EMBL" id="KAB1657976.1"/>
    </source>
</evidence>
<dbReference type="AlphaFoldDB" id="A0A7J5BUE9"/>
<dbReference type="PANTHER" id="PTHR32097:SF4">
    <property type="entry name" value="GENERAL STRESS PROTEIN 16U"/>
    <property type="match status" value="1"/>
</dbReference>
<protein>
    <recommendedName>
        <fullName evidence="3">TerD domain-containing protein</fullName>
    </recommendedName>
</protein>
<evidence type="ECO:0000313" key="5">
    <source>
        <dbReference type="Proteomes" id="UP000467240"/>
    </source>
</evidence>
<sequence length="586" mass="60841">MSDVDFVPGANAPLPATSATFTAAARQAVDLSALVVGDDLRVASTDDVVFYNQPTTPGVRLVGTSIEIDTTALRPGAHAVLCVVSADGADRLDDLTAEIAAAGVPVGRLRVADARPASICWEVYRRGEGWKIRAVGQGYDGGLGALLVAHGVEVEDDGASTAQAPAAPTPGASPPPSTAGVPHASATPFASSHSSTTATPHVPASAPAWTSSPGSPVGSTSGPAGSGVHASGPLPSQAAPQQSARPEWQGPAPADVPVLPQHAFERMMSVFEDAARSVATYESVTAHATDRLDGELSTALADPASRATGGGSARDDAQRRHDDLVAQARARLEADHSVLAHELRVIDPQLPAPLASWDSPSWLRRGPAPDGIRVGEVHTTHTSLRVPLCVYAPMIRPLWLDGPSNMVAPAAIAVVLRLLALDPAARVEIVDPRGELTELAQACGPLLAASPAVLREDIAARIANIVDRADRTLMSIRAGVETDAAPTVLVLGDLAEDIDEQNLVTLIRLLELGPAHGVSMIVTGPPGDRSSNSAVTLLDEVSMHLPVTQGQTLRDPWVGSEWQFDIDLAPFDPSERGRIVETLAHP</sequence>
<accession>A0A7J5BUE9</accession>
<dbReference type="Proteomes" id="UP000467240">
    <property type="component" value="Unassembled WGS sequence"/>
</dbReference>
<evidence type="ECO:0000256" key="1">
    <source>
        <dbReference type="ARBA" id="ARBA00008775"/>
    </source>
</evidence>
<comment type="caution">
    <text evidence="4">The sequence shown here is derived from an EMBL/GenBank/DDBJ whole genome shotgun (WGS) entry which is preliminary data.</text>
</comment>
<dbReference type="EMBL" id="WBJZ01000007">
    <property type="protein sequence ID" value="KAB1657976.1"/>
    <property type="molecule type" value="Genomic_DNA"/>
</dbReference>
<feature type="region of interest" description="Disordered" evidence="2">
    <location>
        <begin position="298"/>
        <end position="318"/>
    </location>
</feature>
<gene>
    <name evidence="4" type="ORF">F8O01_06815</name>
</gene>
<dbReference type="CDD" id="cd06974">
    <property type="entry name" value="TerD_like"/>
    <property type="match status" value="1"/>
</dbReference>
<dbReference type="PANTHER" id="PTHR32097">
    <property type="entry name" value="CAMP-BINDING PROTEIN 1-RELATED"/>
    <property type="match status" value="1"/>
</dbReference>